<feature type="transmembrane region" description="Helical" evidence="1">
    <location>
        <begin position="359"/>
        <end position="380"/>
    </location>
</feature>
<name>A0A194VZY6_CYTMA</name>
<feature type="transmembrane region" description="Helical" evidence="1">
    <location>
        <begin position="182"/>
        <end position="205"/>
    </location>
</feature>
<evidence type="ECO:0000313" key="3">
    <source>
        <dbReference type="Proteomes" id="UP000078559"/>
    </source>
</evidence>
<proteinExistence type="predicted"/>
<dbReference type="AlphaFoldDB" id="A0A194VZY6"/>
<keyword evidence="3" id="KW-1185">Reference proteome</keyword>
<evidence type="ECO:0000256" key="1">
    <source>
        <dbReference type="SAM" id="Phobius"/>
    </source>
</evidence>
<protein>
    <submittedName>
        <fullName evidence="2">Uncharacterized protein</fullName>
    </submittedName>
</protein>
<dbReference type="EMBL" id="CM003102">
    <property type="protein sequence ID" value="KUI69428.1"/>
    <property type="molecule type" value="Genomic_DNA"/>
</dbReference>
<reference evidence="2" key="1">
    <citation type="submission" date="2014-12" db="EMBL/GenBank/DDBJ databases">
        <title>Genome Sequence of Valsa Canker Pathogens Uncovers a Specific Adaption of Colonization on Woody Bark.</title>
        <authorList>
            <person name="Yin Z."/>
            <person name="Liu H."/>
            <person name="Gao X."/>
            <person name="Li Z."/>
            <person name="Song N."/>
            <person name="Ke X."/>
            <person name="Dai Q."/>
            <person name="Wu Y."/>
            <person name="Sun Y."/>
            <person name="Xu J.-R."/>
            <person name="Kang Z.K."/>
            <person name="Wang L."/>
            <person name="Huang L."/>
        </authorList>
    </citation>
    <scope>NUCLEOTIDE SEQUENCE [LARGE SCALE GENOMIC DNA]</scope>
    <source>
        <strain evidence="2">03-8</strain>
    </source>
</reference>
<accession>A0A194VZY6</accession>
<feature type="transmembrane region" description="Helical" evidence="1">
    <location>
        <begin position="315"/>
        <end position="338"/>
    </location>
</feature>
<feature type="transmembrane region" description="Helical" evidence="1">
    <location>
        <begin position="249"/>
        <end position="268"/>
    </location>
</feature>
<dbReference type="SMR" id="A0A194VZY6"/>
<organism evidence="2 3">
    <name type="scientific">Cytospora mali</name>
    <name type="common">Apple Valsa canker fungus</name>
    <name type="synonym">Valsa mali</name>
    <dbReference type="NCBI Taxonomy" id="578113"/>
    <lineage>
        <taxon>Eukaryota</taxon>
        <taxon>Fungi</taxon>
        <taxon>Dikarya</taxon>
        <taxon>Ascomycota</taxon>
        <taxon>Pezizomycotina</taxon>
        <taxon>Sordariomycetes</taxon>
        <taxon>Sordariomycetidae</taxon>
        <taxon>Diaporthales</taxon>
        <taxon>Cytosporaceae</taxon>
        <taxon>Cytospora</taxon>
    </lineage>
</organism>
<feature type="transmembrane region" description="Helical" evidence="1">
    <location>
        <begin position="134"/>
        <end position="155"/>
    </location>
</feature>
<keyword evidence="1" id="KW-0472">Membrane</keyword>
<evidence type="ECO:0000313" key="2">
    <source>
        <dbReference type="EMBL" id="KUI69428.1"/>
    </source>
</evidence>
<keyword evidence="1" id="KW-1133">Transmembrane helix</keyword>
<dbReference type="Proteomes" id="UP000078559">
    <property type="component" value="Chromosome 5"/>
</dbReference>
<feature type="transmembrane region" description="Helical" evidence="1">
    <location>
        <begin position="217"/>
        <end position="237"/>
    </location>
</feature>
<dbReference type="OrthoDB" id="4582561at2759"/>
<feature type="transmembrane region" description="Helical" evidence="1">
    <location>
        <begin position="400"/>
        <end position="424"/>
    </location>
</feature>
<sequence>MAGLVNASWEVPPITSLDISDCNGIGPWAAYYYTAVGEWLGEGSFSWDEMSTIEDIPINVVLDFLRSTVPRNWTQPTDGELLLWYLDFYEYVQLDNYQTLRAMINVSLFQCQYSVCPNLNFSGDSDLSGIGMMISYYMIAIFATLYYFALVPGFFEAYGHSFKSLKIVSRYRKIAAGFEESVAGFLDAMLLFSVSMLLAAITRYVSVSESPYDTHSVFGLQTSIFLSTFSIFPALILQSLSHDLRRQRIRLAMWDLVIIFSITVEVLYRVEYRGWIRTGHFSEDSDGGAQMTQAYWFELCQSLDLVQSLLTLLSVGHAVLVLNFTAWLYIVAEIYFGKWWLPAMQRRTIWWKRWETCRIWLRVGNGLLCIAIMWAFLKVFTDYRQDVMENAGESDKDGDWTFGQVLSLTTWIPIGVELLSVYIYGAPKTIERGISTRYKVVGRDDIGAPQQVVSEKRSKKRSEMRPDTMEMALLHAHEDS</sequence>
<gene>
    <name evidence="2" type="ORF">VM1G_04970</name>
</gene>
<keyword evidence="1" id="KW-0812">Transmembrane</keyword>